<evidence type="ECO:0000313" key="3">
    <source>
        <dbReference type="Proteomes" id="UP000829685"/>
    </source>
</evidence>
<evidence type="ECO:0000256" key="1">
    <source>
        <dbReference type="SAM" id="SignalP"/>
    </source>
</evidence>
<feature type="signal peptide" evidence="1">
    <location>
        <begin position="1"/>
        <end position="16"/>
    </location>
</feature>
<keyword evidence="3" id="KW-1185">Reference proteome</keyword>
<name>A0A9Q0AM78_9PEZI</name>
<evidence type="ECO:0000313" key="2">
    <source>
        <dbReference type="EMBL" id="KAI1860552.1"/>
    </source>
</evidence>
<comment type="caution">
    <text evidence="2">The sequence shown here is derived from an EMBL/GenBank/DDBJ whole genome shotgun (WGS) entry which is preliminary data.</text>
</comment>
<keyword evidence="1" id="KW-0732">Signal</keyword>
<dbReference type="EMBL" id="JAFIMR010000031">
    <property type="protein sequence ID" value="KAI1860552.1"/>
    <property type="molecule type" value="Genomic_DNA"/>
</dbReference>
<gene>
    <name evidence="2" type="ORF">JX265_009951</name>
</gene>
<accession>A0A9Q0AM78</accession>
<organism evidence="2 3">
    <name type="scientific">Neoarthrinium moseri</name>
    <dbReference type="NCBI Taxonomy" id="1658444"/>
    <lineage>
        <taxon>Eukaryota</taxon>
        <taxon>Fungi</taxon>
        <taxon>Dikarya</taxon>
        <taxon>Ascomycota</taxon>
        <taxon>Pezizomycotina</taxon>
        <taxon>Sordariomycetes</taxon>
        <taxon>Xylariomycetidae</taxon>
        <taxon>Amphisphaeriales</taxon>
        <taxon>Apiosporaceae</taxon>
        <taxon>Neoarthrinium</taxon>
    </lineage>
</organism>
<sequence>MLALLYTLALATLSFCVPLEEHHVDDRALQERAVCIGLSQVTDTFDAANVIPLLPNLNGVLGPVPTGIYLTYTNMAYANIGTLSNAQPPSLPNDIYVAPSTNNGILTPTFNNANAFKLNKFRYACIAQSLLTAVELPVSCTFQFTCNVYGSSQIFTQVFSFTPDTLLSTTFNTGTFGPEFSSLSQCSINVLTGSLGGLLDFLLTPITILAIDDIEVRGQACFQPLGQRAGGVTYRIGDKAGLDK</sequence>
<dbReference type="AlphaFoldDB" id="A0A9Q0AM78"/>
<evidence type="ECO:0008006" key="4">
    <source>
        <dbReference type="Google" id="ProtNLM"/>
    </source>
</evidence>
<dbReference type="Proteomes" id="UP000829685">
    <property type="component" value="Unassembled WGS sequence"/>
</dbReference>
<protein>
    <recommendedName>
        <fullName evidence="4">ML-like domain-containing protein</fullName>
    </recommendedName>
</protein>
<proteinExistence type="predicted"/>
<feature type="chain" id="PRO_5040266074" description="ML-like domain-containing protein" evidence="1">
    <location>
        <begin position="17"/>
        <end position="244"/>
    </location>
</feature>
<reference evidence="2" key="1">
    <citation type="submission" date="2021-03" db="EMBL/GenBank/DDBJ databases">
        <title>Revisited historic fungal species revealed as producer of novel bioactive compounds through whole genome sequencing and comparative genomics.</title>
        <authorList>
            <person name="Vignolle G.A."/>
            <person name="Hochenegger N."/>
            <person name="Mach R.L."/>
            <person name="Mach-Aigner A.R."/>
            <person name="Javad Rahimi M."/>
            <person name="Salim K.A."/>
            <person name="Chan C.M."/>
            <person name="Lim L.B.L."/>
            <person name="Cai F."/>
            <person name="Druzhinina I.S."/>
            <person name="U'Ren J.M."/>
            <person name="Derntl C."/>
        </authorList>
    </citation>
    <scope>NUCLEOTIDE SEQUENCE</scope>
    <source>
        <strain evidence="2">TUCIM 5799</strain>
    </source>
</reference>